<dbReference type="Proteomes" id="UP000655570">
    <property type="component" value="Unassembled WGS sequence"/>
</dbReference>
<protein>
    <submittedName>
        <fullName evidence="1">Uncharacterized protein</fullName>
    </submittedName>
</protein>
<name>A0ABR8U4G1_9CELL</name>
<dbReference type="EMBL" id="JACSQF010000036">
    <property type="protein sequence ID" value="MBD7982932.1"/>
    <property type="molecule type" value="Genomic_DNA"/>
</dbReference>
<evidence type="ECO:0000313" key="2">
    <source>
        <dbReference type="Proteomes" id="UP000655570"/>
    </source>
</evidence>
<sequence length="138" mass="14414">MSLAEVAEFFGGQIIHSYTRAQAIADGALVDITTTAREAGFRWPVAITAAAHARTIAWDEGNGAMQDTDGRAWDVVWMGAHAARTLNSPATRAVEFGVFVVPNTPGGSAEAALVPLTLHLGGGDDGEPVLTITLRGED</sequence>
<organism evidence="1 2">
    <name type="scientific">Oerskovia merdavium</name>
    <dbReference type="NCBI Taxonomy" id="2762227"/>
    <lineage>
        <taxon>Bacteria</taxon>
        <taxon>Bacillati</taxon>
        <taxon>Actinomycetota</taxon>
        <taxon>Actinomycetes</taxon>
        <taxon>Micrococcales</taxon>
        <taxon>Cellulomonadaceae</taxon>
        <taxon>Oerskovia</taxon>
    </lineage>
</organism>
<keyword evidence="2" id="KW-1185">Reference proteome</keyword>
<dbReference type="Pfam" id="PF20213">
    <property type="entry name" value="DUF6573"/>
    <property type="match status" value="1"/>
</dbReference>
<evidence type="ECO:0000313" key="1">
    <source>
        <dbReference type="EMBL" id="MBD7982932.1"/>
    </source>
</evidence>
<reference evidence="1 2" key="1">
    <citation type="submission" date="2020-08" db="EMBL/GenBank/DDBJ databases">
        <title>A Genomic Blueprint of the Chicken Gut Microbiome.</title>
        <authorList>
            <person name="Gilroy R."/>
            <person name="Ravi A."/>
            <person name="Getino M."/>
            <person name="Pursley I."/>
            <person name="Horton D.L."/>
            <person name="Alikhan N.-F."/>
            <person name="Baker D."/>
            <person name="Gharbi K."/>
            <person name="Hall N."/>
            <person name="Watson M."/>
            <person name="Adriaenssens E.M."/>
            <person name="Foster-Nyarko E."/>
            <person name="Jarju S."/>
            <person name="Secka A."/>
            <person name="Antonio M."/>
            <person name="Oren A."/>
            <person name="Chaudhuri R."/>
            <person name="La Ragione R.M."/>
            <person name="Hildebrand F."/>
            <person name="Pallen M.J."/>
        </authorList>
    </citation>
    <scope>NUCLEOTIDE SEQUENCE [LARGE SCALE GENOMIC DNA]</scope>
    <source>
        <strain evidence="1 2">Sa2CUA9</strain>
    </source>
</reference>
<accession>A0ABR8U4G1</accession>
<comment type="caution">
    <text evidence="1">The sequence shown here is derived from an EMBL/GenBank/DDBJ whole genome shotgun (WGS) entry which is preliminary data.</text>
</comment>
<gene>
    <name evidence="1" type="ORF">H9641_19750</name>
</gene>
<proteinExistence type="predicted"/>
<dbReference type="InterPro" id="IPR046480">
    <property type="entry name" value="DUF6573"/>
</dbReference>